<comment type="caution">
    <text evidence="1">The sequence shown here is derived from an EMBL/GenBank/DDBJ whole genome shotgun (WGS) entry which is preliminary data.</text>
</comment>
<organism evidence="1 2">
    <name type="scientific">Puccinia graminis f. sp. tritici</name>
    <dbReference type="NCBI Taxonomy" id="56615"/>
    <lineage>
        <taxon>Eukaryota</taxon>
        <taxon>Fungi</taxon>
        <taxon>Dikarya</taxon>
        <taxon>Basidiomycota</taxon>
        <taxon>Pucciniomycotina</taxon>
        <taxon>Pucciniomycetes</taxon>
        <taxon>Pucciniales</taxon>
        <taxon>Pucciniaceae</taxon>
        <taxon>Puccinia</taxon>
    </lineage>
</organism>
<reference evidence="1 2" key="1">
    <citation type="submission" date="2019-05" db="EMBL/GenBank/DDBJ databases">
        <title>Emergence of the Ug99 lineage of the wheat stem rust pathogen through somatic hybridization.</title>
        <authorList>
            <person name="Li F."/>
            <person name="Upadhyaya N.M."/>
            <person name="Sperschneider J."/>
            <person name="Matny O."/>
            <person name="Nguyen-Phuc H."/>
            <person name="Mago R."/>
            <person name="Raley C."/>
            <person name="Miller M.E."/>
            <person name="Silverstein K.A.T."/>
            <person name="Henningsen E."/>
            <person name="Hirsch C.D."/>
            <person name="Visser B."/>
            <person name="Pretorius Z.A."/>
            <person name="Steffenson B.J."/>
            <person name="Schwessinger B."/>
            <person name="Dodds P.N."/>
            <person name="Figueroa M."/>
        </authorList>
    </citation>
    <scope>NUCLEOTIDE SEQUENCE [LARGE SCALE GENOMIC DNA]</scope>
    <source>
        <strain evidence="1 2">Ug99</strain>
    </source>
</reference>
<keyword evidence="1" id="KW-0436">Ligase</keyword>
<sequence length="84" mass="8768">MAAAMAATRQQTNPQLYGMGSCRRELQLPERGGRVALSDFLHQGPSTSVNSAVISGNGQQVHCAPAMTESVLLDVEGAQLNGQG</sequence>
<gene>
    <name evidence="1" type="primary">GRR1_1</name>
    <name evidence="1" type="ORF">PGTUg99_000234</name>
</gene>
<dbReference type="Proteomes" id="UP000325313">
    <property type="component" value="Unassembled WGS sequence"/>
</dbReference>
<dbReference type="EMBL" id="VDEP01000143">
    <property type="protein sequence ID" value="KAA1128184.1"/>
    <property type="molecule type" value="Genomic_DNA"/>
</dbReference>
<dbReference type="AlphaFoldDB" id="A0A5B0RUR6"/>
<protein>
    <submittedName>
        <fullName evidence="1">SCF ubiquitin ligase complex subunit</fullName>
    </submittedName>
</protein>
<evidence type="ECO:0000313" key="2">
    <source>
        <dbReference type="Proteomes" id="UP000325313"/>
    </source>
</evidence>
<proteinExistence type="predicted"/>
<dbReference type="GO" id="GO:0016874">
    <property type="term" value="F:ligase activity"/>
    <property type="evidence" value="ECO:0007669"/>
    <property type="project" value="UniProtKB-KW"/>
</dbReference>
<accession>A0A5B0RUR6</accession>
<name>A0A5B0RUR6_PUCGR</name>
<evidence type="ECO:0000313" key="1">
    <source>
        <dbReference type="EMBL" id="KAA1128184.1"/>
    </source>
</evidence>